<dbReference type="EMBL" id="AKWM02000039">
    <property type="protein sequence ID" value="EKS00170.1"/>
    <property type="molecule type" value="Genomic_DNA"/>
</dbReference>
<proteinExistence type="predicted"/>
<dbReference type="Proteomes" id="UP000001343">
    <property type="component" value="Unassembled WGS sequence"/>
</dbReference>
<accession>A0AA87SWS3</accession>
<dbReference type="AlphaFoldDB" id="A0AA87SWS3"/>
<protein>
    <submittedName>
        <fullName evidence="1">Uncharacterized protein</fullName>
    </submittedName>
</protein>
<comment type="caution">
    <text evidence="1">The sequence shown here is derived from an EMBL/GenBank/DDBJ whole genome shotgun (WGS) entry which is preliminary data.</text>
</comment>
<name>A0AA87SWS3_9LEPT</name>
<reference evidence="1 2" key="1">
    <citation type="journal article" date="2014" name="Int. J. Syst. Evol. Microbiol.">
        <title>Leptospira mayottensis sp. nov., a pathogenic species of the genus Leptospira isolated from humans.</title>
        <authorList>
            <person name="Bourhy P."/>
            <person name="Collet L."/>
            <person name="Brisse S."/>
            <person name="Picardeau M."/>
        </authorList>
    </citation>
    <scope>NUCLEOTIDE SEQUENCE [LARGE SCALE GENOMIC DNA]</scope>
    <source>
        <strain evidence="1 2">200901122</strain>
    </source>
</reference>
<gene>
    <name evidence="1" type="ORF">LEP1GSC125_2543</name>
</gene>
<organism evidence="1 2">
    <name type="scientific">Leptospira mayottensis 200901122</name>
    <dbReference type="NCBI Taxonomy" id="1193010"/>
    <lineage>
        <taxon>Bacteria</taxon>
        <taxon>Pseudomonadati</taxon>
        <taxon>Spirochaetota</taxon>
        <taxon>Spirochaetia</taxon>
        <taxon>Leptospirales</taxon>
        <taxon>Leptospiraceae</taxon>
        <taxon>Leptospira</taxon>
    </lineage>
</organism>
<evidence type="ECO:0000313" key="1">
    <source>
        <dbReference type="EMBL" id="EKS00170.1"/>
    </source>
</evidence>
<evidence type="ECO:0000313" key="2">
    <source>
        <dbReference type="Proteomes" id="UP000001343"/>
    </source>
</evidence>
<sequence length="49" mass="5750">MVISKFNFHFGKVLFRIVLTGDPNENTFPFKFLLDKMIVFYGYLAGILF</sequence>